<dbReference type="GO" id="GO:0046653">
    <property type="term" value="P:tetrahydrofolate metabolic process"/>
    <property type="evidence" value="ECO:0007669"/>
    <property type="project" value="InterPro"/>
</dbReference>
<dbReference type="NCBIfam" id="TIGR01374">
    <property type="entry name" value="soxD"/>
    <property type="match status" value="1"/>
</dbReference>
<dbReference type="OrthoDB" id="7159274at2"/>
<evidence type="ECO:0000313" key="1">
    <source>
        <dbReference type="EMBL" id="TQV70516.1"/>
    </source>
</evidence>
<keyword evidence="2" id="KW-1185">Reference proteome</keyword>
<dbReference type="GO" id="GO:0008115">
    <property type="term" value="F:sarcosine oxidase activity"/>
    <property type="evidence" value="ECO:0007669"/>
    <property type="project" value="InterPro"/>
</dbReference>
<dbReference type="Proteomes" id="UP000319732">
    <property type="component" value="Unassembled WGS sequence"/>
</dbReference>
<dbReference type="InterPro" id="IPR038561">
    <property type="entry name" value="SoxD_sf"/>
</dbReference>
<comment type="caution">
    <text evidence="1">The sequence shown here is derived from an EMBL/GenBank/DDBJ whole genome shotgun (WGS) entry which is preliminary data.</text>
</comment>
<protein>
    <submittedName>
        <fullName evidence="1">Sarcosine oxidase subunit delta</fullName>
    </submittedName>
</protein>
<dbReference type="Gene3D" id="3.30.2270.10">
    <property type="entry name" value="Folate-binding superfamily"/>
    <property type="match status" value="1"/>
</dbReference>
<dbReference type="InterPro" id="IPR006279">
    <property type="entry name" value="SoxD"/>
</dbReference>
<dbReference type="Pfam" id="PF04267">
    <property type="entry name" value="SoxD"/>
    <property type="match status" value="1"/>
</dbReference>
<dbReference type="RefSeq" id="WP_142928925.1">
    <property type="nucleotide sequence ID" value="NZ_ML660102.1"/>
</dbReference>
<evidence type="ECO:0000313" key="2">
    <source>
        <dbReference type="Proteomes" id="UP000319732"/>
    </source>
</evidence>
<sequence length="102" mass="11614">MMQIECPWCGRRDEEEFTCGGEAHIQRPPDPQQNSDAEWAAYLFDRINPKGVHLERWCHTYGCRQWFNVARHTVNHNILAVYRMGAAVPADSVGVAVDEVSA</sequence>
<gene>
    <name evidence="1" type="ORF">FKG94_21065</name>
</gene>
<proteinExistence type="predicted"/>
<reference evidence="1 2" key="1">
    <citation type="submission" date="2019-06" db="EMBL/GenBank/DDBJ databases">
        <title>Whole genome sequence for Cellvibrionaceae sp. R142.</title>
        <authorList>
            <person name="Wang G."/>
        </authorList>
    </citation>
    <scope>NUCLEOTIDE SEQUENCE [LARGE SCALE GENOMIC DNA]</scope>
    <source>
        <strain evidence="1 2">R142</strain>
    </source>
</reference>
<accession>A0A545SZW1</accession>
<dbReference type="EMBL" id="VHSG01000024">
    <property type="protein sequence ID" value="TQV70516.1"/>
    <property type="molecule type" value="Genomic_DNA"/>
</dbReference>
<organism evidence="1 2">
    <name type="scientific">Exilibacterium tricleocarpae</name>
    <dbReference type="NCBI Taxonomy" id="2591008"/>
    <lineage>
        <taxon>Bacteria</taxon>
        <taxon>Pseudomonadati</taxon>
        <taxon>Pseudomonadota</taxon>
        <taxon>Gammaproteobacteria</taxon>
        <taxon>Cellvibrionales</taxon>
        <taxon>Cellvibrionaceae</taxon>
        <taxon>Exilibacterium</taxon>
    </lineage>
</organism>
<dbReference type="AlphaFoldDB" id="A0A545SZW1"/>
<name>A0A545SZW1_9GAMM</name>